<dbReference type="RefSeq" id="WP_390266736.1">
    <property type="nucleotide sequence ID" value="NZ_JBHRSA010000003.1"/>
</dbReference>
<evidence type="ECO:0000256" key="6">
    <source>
        <dbReference type="RuleBase" id="RU003960"/>
    </source>
</evidence>
<dbReference type="CDD" id="cd11642">
    <property type="entry name" value="SUMT"/>
    <property type="match status" value="1"/>
</dbReference>
<name>A0ABV7CQL6_9BACI</name>
<dbReference type="EMBL" id="JBHRSA010000003">
    <property type="protein sequence ID" value="MFC3038717.1"/>
    <property type="molecule type" value="Genomic_DNA"/>
</dbReference>
<dbReference type="GO" id="GO:0004851">
    <property type="term" value="F:uroporphyrin-III C-methyltransferase activity"/>
    <property type="evidence" value="ECO:0007669"/>
    <property type="project" value="UniProtKB-EC"/>
</dbReference>
<dbReference type="SUPFAM" id="SSF53790">
    <property type="entry name" value="Tetrapyrrole methylase"/>
    <property type="match status" value="1"/>
</dbReference>
<evidence type="ECO:0000256" key="4">
    <source>
        <dbReference type="ARBA" id="ARBA00022691"/>
    </source>
</evidence>
<dbReference type="NCBIfam" id="TIGR01469">
    <property type="entry name" value="cobA_cysG_Cterm"/>
    <property type="match status" value="1"/>
</dbReference>
<dbReference type="InterPro" id="IPR003043">
    <property type="entry name" value="Uropor_MeTrfase_CS"/>
</dbReference>
<dbReference type="PANTHER" id="PTHR45790">
    <property type="entry name" value="SIROHEME SYNTHASE-RELATED"/>
    <property type="match status" value="1"/>
</dbReference>
<organism evidence="8 9">
    <name type="scientific">Virgibacillus xinjiangensis</name>
    <dbReference type="NCBI Taxonomy" id="393090"/>
    <lineage>
        <taxon>Bacteria</taxon>
        <taxon>Bacillati</taxon>
        <taxon>Bacillota</taxon>
        <taxon>Bacilli</taxon>
        <taxon>Bacillales</taxon>
        <taxon>Bacillaceae</taxon>
        <taxon>Virgibacillus</taxon>
    </lineage>
</organism>
<dbReference type="PROSITE" id="PS00839">
    <property type="entry name" value="SUMT_1"/>
    <property type="match status" value="1"/>
</dbReference>
<evidence type="ECO:0000256" key="3">
    <source>
        <dbReference type="ARBA" id="ARBA00022679"/>
    </source>
</evidence>
<reference evidence="9" key="1">
    <citation type="journal article" date="2019" name="Int. J. Syst. Evol. Microbiol.">
        <title>The Global Catalogue of Microorganisms (GCM) 10K type strain sequencing project: providing services to taxonomists for standard genome sequencing and annotation.</title>
        <authorList>
            <consortium name="The Broad Institute Genomics Platform"/>
            <consortium name="The Broad Institute Genome Sequencing Center for Infectious Disease"/>
            <person name="Wu L."/>
            <person name="Ma J."/>
        </authorList>
    </citation>
    <scope>NUCLEOTIDE SEQUENCE [LARGE SCALE GENOMIC DNA]</scope>
    <source>
        <strain evidence="9">KCTC 13128</strain>
    </source>
</reference>
<dbReference type="PROSITE" id="PS00840">
    <property type="entry name" value="SUMT_2"/>
    <property type="match status" value="1"/>
</dbReference>
<evidence type="ECO:0000256" key="5">
    <source>
        <dbReference type="ARBA" id="ARBA00023244"/>
    </source>
</evidence>
<dbReference type="InterPro" id="IPR050161">
    <property type="entry name" value="Siro_Cobalamin_biosynth"/>
</dbReference>
<dbReference type="InterPro" id="IPR014776">
    <property type="entry name" value="4pyrrole_Mease_sub2"/>
</dbReference>
<keyword evidence="9" id="KW-1185">Reference proteome</keyword>
<evidence type="ECO:0000313" key="9">
    <source>
        <dbReference type="Proteomes" id="UP001595279"/>
    </source>
</evidence>
<evidence type="ECO:0000256" key="2">
    <source>
        <dbReference type="ARBA" id="ARBA00022603"/>
    </source>
</evidence>
<dbReference type="Proteomes" id="UP001595279">
    <property type="component" value="Unassembled WGS sequence"/>
</dbReference>
<accession>A0ABV7CQL6</accession>
<dbReference type="GO" id="GO:0032259">
    <property type="term" value="P:methylation"/>
    <property type="evidence" value="ECO:0007669"/>
    <property type="project" value="UniProtKB-KW"/>
</dbReference>
<evidence type="ECO:0000256" key="1">
    <source>
        <dbReference type="ARBA" id="ARBA00012162"/>
    </source>
</evidence>
<keyword evidence="5" id="KW-0627">Porphyrin biosynthesis</keyword>
<feature type="domain" description="Tetrapyrrole methylase" evidence="7">
    <location>
        <begin position="3"/>
        <end position="214"/>
    </location>
</feature>
<dbReference type="Gene3D" id="3.40.1010.10">
    <property type="entry name" value="Cobalt-precorrin-4 Transmethylase, Domain 1"/>
    <property type="match status" value="1"/>
</dbReference>
<keyword evidence="2 6" id="KW-0489">Methyltransferase</keyword>
<evidence type="ECO:0000259" key="7">
    <source>
        <dbReference type="Pfam" id="PF00590"/>
    </source>
</evidence>
<dbReference type="PANTHER" id="PTHR45790:SF3">
    <property type="entry name" value="S-ADENOSYL-L-METHIONINE-DEPENDENT UROPORPHYRINOGEN III METHYLTRANSFERASE, CHLOROPLASTIC"/>
    <property type="match status" value="1"/>
</dbReference>
<dbReference type="NCBIfam" id="NF004790">
    <property type="entry name" value="PRK06136.1"/>
    <property type="match status" value="1"/>
</dbReference>
<dbReference type="InterPro" id="IPR014777">
    <property type="entry name" value="4pyrrole_Mease_sub1"/>
</dbReference>
<dbReference type="Pfam" id="PF00590">
    <property type="entry name" value="TP_methylase"/>
    <property type="match status" value="1"/>
</dbReference>
<dbReference type="EC" id="2.1.1.107" evidence="1"/>
<evidence type="ECO:0000313" key="8">
    <source>
        <dbReference type="EMBL" id="MFC3038717.1"/>
    </source>
</evidence>
<gene>
    <name evidence="8" type="primary">cobA</name>
    <name evidence="8" type="ORF">ACFOGI_00430</name>
</gene>
<dbReference type="InterPro" id="IPR006366">
    <property type="entry name" value="CobA/CysG_C"/>
</dbReference>
<keyword evidence="4" id="KW-0949">S-adenosyl-L-methionine</keyword>
<dbReference type="InterPro" id="IPR000878">
    <property type="entry name" value="4pyrrol_Mease"/>
</dbReference>
<keyword evidence="3 6" id="KW-0808">Transferase</keyword>
<comment type="similarity">
    <text evidence="6">Belongs to the precorrin methyltransferase family.</text>
</comment>
<dbReference type="InterPro" id="IPR035996">
    <property type="entry name" value="4pyrrol_Methylase_sf"/>
</dbReference>
<proteinExistence type="inferred from homology"/>
<sequence>MGKVYLVGAGPGDPELITIKAWKCVREADVILYDRLVNPELLEESKQGADCIYCGKFPTLHMMKQEKINELLVRYAKQGKTVVRLKGGDPFVFGRGGEEAEALAAAGMDYEVVPGITAGVAAPAYAGIPITHRELGNSFAIVTGHCNTGKPADVKWESLVTAVDTLAIYMGVGNLPYIRHELLKHGKPKDTPAAIIQQGTTNLQKTVIGTLDSIVDVAEREQIENPAMIVIGEVIQFKERIELLKQMNGHGRATDVPSSILTS</sequence>
<protein>
    <recommendedName>
        <fullName evidence="1">uroporphyrinogen-III C-methyltransferase</fullName>
        <ecNumber evidence="1">2.1.1.107</ecNumber>
    </recommendedName>
</protein>
<comment type="caution">
    <text evidence="8">The sequence shown here is derived from an EMBL/GenBank/DDBJ whole genome shotgun (WGS) entry which is preliminary data.</text>
</comment>
<dbReference type="Gene3D" id="3.30.950.10">
    <property type="entry name" value="Methyltransferase, Cobalt-precorrin-4 Transmethylase, Domain 2"/>
    <property type="match status" value="1"/>
</dbReference>